<dbReference type="EMBL" id="PQFF01000158">
    <property type="protein sequence ID" value="RHZ78051.1"/>
    <property type="molecule type" value="Genomic_DNA"/>
</dbReference>
<keyword evidence="2" id="KW-1185">Reference proteome</keyword>
<evidence type="ECO:0000313" key="2">
    <source>
        <dbReference type="Proteomes" id="UP000266861"/>
    </source>
</evidence>
<reference evidence="1 2" key="1">
    <citation type="submission" date="2018-08" db="EMBL/GenBank/DDBJ databases">
        <title>Genome and evolution of the arbuscular mycorrhizal fungus Diversispora epigaea (formerly Glomus versiforme) and its bacterial endosymbionts.</title>
        <authorList>
            <person name="Sun X."/>
            <person name="Fei Z."/>
            <person name="Harrison M."/>
        </authorList>
    </citation>
    <scope>NUCLEOTIDE SEQUENCE [LARGE SCALE GENOMIC DNA]</scope>
    <source>
        <strain evidence="1 2">IT104</strain>
    </source>
</reference>
<protein>
    <submittedName>
        <fullName evidence="1">Uncharacterized protein</fullName>
    </submittedName>
</protein>
<dbReference type="Proteomes" id="UP000266861">
    <property type="component" value="Unassembled WGS sequence"/>
</dbReference>
<name>A0A397IQ01_9GLOM</name>
<comment type="caution">
    <text evidence="1">The sequence shown here is derived from an EMBL/GenBank/DDBJ whole genome shotgun (WGS) entry which is preliminary data.</text>
</comment>
<dbReference type="AlphaFoldDB" id="A0A397IQ01"/>
<proteinExistence type="predicted"/>
<dbReference type="OrthoDB" id="2448759at2759"/>
<evidence type="ECO:0000313" key="1">
    <source>
        <dbReference type="EMBL" id="RHZ78051.1"/>
    </source>
</evidence>
<gene>
    <name evidence="1" type="ORF">Glove_168g331</name>
</gene>
<accession>A0A397IQ01</accession>
<sequence>MNTFFMKEVLKDFNFLENNKNALNLARQFVLENIEEEEELIDDDNELEIINPNIINTEINEKIEIEQTNISNLSLCVVIDTINRKIQRYNSTEKLRRVWQLVGTWQLDSNAVIQTNKELNKLGVYQIHFMFNQNRLHQSGAKSNKDVEQRKYCKEHSWEIAGKQIYIACIAQKGYNVFQEFYPIIVKAKSNERAYYICCNCFEKQGGHLYVRSGKGKIVLDCKKENMHLGETSLALELMSKWISYVAQNEIEDKKPDNWYYIGTNLTNTIWINRKYVRNYKIFLEIPQCLKKYSSAIPPFLYKFFEGLIYTLLFKKHQIANKRQKQRKQLIISKEIDNKKVERITIMLSSIILTSNFTNTQFWLTRSLASLCRKKKLSSSLHQVLESVNVVLHSIKHERKLEFKRMSNTDSRLYLISGSNIWNICVIDNIDFKQSSFSWGNIYDTTRSTSHVIICLVFQFTLPIDISSIKDETIELNKYNFTIDLNEDANKVIFSFENIILQLLSFNNNNNFNRNFNIEIINKKITETFSNNSHLPSANIVILEAGDNPNSDEDIKQSCDQYFKDLK</sequence>
<organism evidence="1 2">
    <name type="scientific">Diversispora epigaea</name>
    <dbReference type="NCBI Taxonomy" id="1348612"/>
    <lineage>
        <taxon>Eukaryota</taxon>
        <taxon>Fungi</taxon>
        <taxon>Fungi incertae sedis</taxon>
        <taxon>Mucoromycota</taxon>
        <taxon>Glomeromycotina</taxon>
        <taxon>Glomeromycetes</taxon>
        <taxon>Diversisporales</taxon>
        <taxon>Diversisporaceae</taxon>
        <taxon>Diversispora</taxon>
    </lineage>
</organism>